<proteinExistence type="predicted"/>
<reference evidence="2 3" key="1">
    <citation type="submission" date="2018-03" db="EMBL/GenBank/DDBJ databases">
        <title>Genomic Encyclopedia of Archaeal and Bacterial Type Strains, Phase II (KMG-II): from individual species to whole genera.</title>
        <authorList>
            <person name="Goeker M."/>
        </authorList>
    </citation>
    <scope>NUCLEOTIDE SEQUENCE [LARGE SCALE GENOMIC DNA]</scope>
    <source>
        <strain evidence="2 3">DSM 13175</strain>
    </source>
</reference>
<accession>A0A2T0VT82</accession>
<dbReference type="Pfam" id="PF18145">
    <property type="entry name" value="SAVED"/>
    <property type="match status" value="1"/>
</dbReference>
<dbReference type="RefSeq" id="WP_106196440.1">
    <property type="nucleotide sequence ID" value="NZ_PVTO01000053.1"/>
</dbReference>
<evidence type="ECO:0000259" key="1">
    <source>
        <dbReference type="Pfam" id="PF18145"/>
    </source>
</evidence>
<evidence type="ECO:0000313" key="2">
    <source>
        <dbReference type="EMBL" id="PRY73817.1"/>
    </source>
</evidence>
<evidence type="ECO:0000313" key="3">
    <source>
        <dbReference type="Proteomes" id="UP000238205"/>
    </source>
</evidence>
<gene>
    <name evidence="2" type="ORF">CLV38_1531</name>
</gene>
<organism evidence="2 3">
    <name type="scientific">Alkalibacterium olivapovliticus</name>
    <dbReference type="NCBI Taxonomy" id="99907"/>
    <lineage>
        <taxon>Bacteria</taxon>
        <taxon>Bacillati</taxon>
        <taxon>Bacillota</taxon>
        <taxon>Bacilli</taxon>
        <taxon>Lactobacillales</taxon>
        <taxon>Carnobacteriaceae</taxon>
        <taxon>Alkalibacterium</taxon>
    </lineage>
</organism>
<feature type="domain" description="SMODS-associated and fused to various effectors" evidence="1">
    <location>
        <begin position="231"/>
        <end position="415"/>
    </location>
</feature>
<comment type="caution">
    <text evidence="2">The sequence shown here is derived from an EMBL/GenBank/DDBJ whole genome shotgun (WGS) entry which is preliminary data.</text>
</comment>
<dbReference type="AlphaFoldDB" id="A0A2T0VT82"/>
<dbReference type="InterPro" id="IPR040836">
    <property type="entry name" value="SAVED"/>
</dbReference>
<keyword evidence="3" id="KW-1185">Reference proteome</keyword>
<dbReference type="Proteomes" id="UP000238205">
    <property type="component" value="Unassembled WGS sequence"/>
</dbReference>
<dbReference type="NCBIfam" id="NF033611">
    <property type="entry name" value="SAVED"/>
    <property type="match status" value="1"/>
</dbReference>
<dbReference type="EMBL" id="PVTO01000053">
    <property type="protein sequence ID" value="PRY73817.1"/>
    <property type="molecule type" value="Genomic_DNA"/>
</dbReference>
<sequence>MIVEIALSKILEEVTGNLISSKIEKNKENKVFKDLNLTIENFNEEFSESELDSQTFAKFLNNNRKVSNYFRDYLIQGDSLQDEEMILNEIIDEAILEINKKRVEKAISQFNNREILKDYFYRLKHHIKSQRNNNLELKDRMLVMKIRENIDQDMTKKLCELRDELYEMINKENQQKSLDKDFVKIGVRTYLSGTEKMLEKCNEFLDLSDYFTNDGKSIKEESFWNNEIKEKIEDFANNSIESAVETVVMIEAAQTIAFTLGYYANSKSNKMLYPMQSGIPWVYSTENRIGENELTIDVEEREGEELLVLIDLMDLGLEDSIEDSYPLNNLDVVKIKPTIPDRRYVLSGDHCMKLVHEVDNFLQRLPVRLKKKNWKFAFTSPNSFIFLLGRHAQQYGKIQLLHFEKNEFKYTDSISLG</sequence>
<protein>
    <recommendedName>
        <fullName evidence="1">SMODS-associated and fused to various effectors domain-containing protein</fullName>
    </recommendedName>
</protein>
<name>A0A2T0VT82_9LACT</name>